<dbReference type="Pfam" id="PF00753">
    <property type="entry name" value="Lactamase_B"/>
    <property type="match status" value="1"/>
</dbReference>
<gene>
    <name evidence="2" type="ORF">E8L99_12565</name>
</gene>
<dbReference type="AlphaFoldDB" id="A0A4D7QLI7"/>
<dbReference type="Gene3D" id="1.10.10.10">
    <property type="entry name" value="Winged helix-like DNA-binding domain superfamily/Winged helix DNA-binding domain"/>
    <property type="match status" value="1"/>
</dbReference>
<dbReference type="EMBL" id="CP039865">
    <property type="protein sequence ID" value="QCK86529.1"/>
    <property type="molecule type" value="Genomic_DNA"/>
</dbReference>
<dbReference type="RefSeq" id="WP_137099860.1">
    <property type="nucleotide sequence ID" value="NZ_CP039865.1"/>
</dbReference>
<dbReference type="Proteomes" id="UP000298588">
    <property type="component" value="Chromosome"/>
</dbReference>
<dbReference type="GO" id="GO:0016787">
    <property type="term" value="F:hydrolase activity"/>
    <property type="evidence" value="ECO:0007669"/>
    <property type="project" value="UniProtKB-KW"/>
</dbReference>
<organism evidence="2 3">
    <name type="scientific">Phreatobacter aquaticus</name>
    <dbReference type="NCBI Taxonomy" id="2570229"/>
    <lineage>
        <taxon>Bacteria</taxon>
        <taxon>Pseudomonadati</taxon>
        <taxon>Pseudomonadota</taxon>
        <taxon>Alphaproteobacteria</taxon>
        <taxon>Hyphomicrobiales</taxon>
        <taxon>Phreatobacteraceae</taxon>
        <taxon>Phreatobacter</taxon>
    </lineage>
</organism>
<evidence type="ECO:0000259" key="1">
    <source>
        <dbReference type="SMART" id="SM00849"/>
    </source>
</evidence>
<dbReference type="InterPro" id="IPR036866">
    <property type="entry name" value="RibonucZ/Hydroxyglut_hydro"/>
</dbReference>
<reference evidence="2 3" key="1">
    <citation type="submission" date="2019-04" db="EMBL/GenBank/DDBJ databases">
        <title>Phreatobacter aquaticus sp. nov.</title>
        <authorList>
            <person name="Choi A."/>
            <person name="Baek K."/>
        </authorList>
    </citation>
    <scope>NUCLEOTIDE SEQUENCE [LARGE SCALE GENOMIC DNA]</scope>
    <source>
        <strain evidence="2 3">NMCR1094</strain>
    </source>
</reference>
<dbReference type="InterPro" id="IPR001279">
    <property type="entry name" value="Metallo-B-lactamas"/>
</dbReference>
<dbReference type="PANTHER" id="PTHR23131">
    <property type="entry name" value="ENDORIBONUCLEASE LACTB2"/>
    <property type="match status" value="1"/>
</dbReference>
<name>A0A4D7QLI7_9HYPH</name>
<protein>
    <submittedName>
        <fullName evidence="2">MBL fold metallo-hydrolase</fullName>
    </submittedName>
</protein>
<evidence type="ECO:0000313" key="2">
    <source>
        <dbReference type="EMBL" id="QCK86529.1"/>
    </source>
</evidence>
<dbReference type="PANTHER" id="PTHR23131:SF0">
    <property type="entry name" value="ENDORIBONUCLEASE LACTB2"/>
    <property type="match status" value="1"/>
</dbReference>
<dbReference type="OrthoDB" id="9788263at2"/>
<accession>A0A4D7QLI7</accession>
<proteinExistence type="predicted"/>
<evidence type="ECO:0000313" key="3">
    <source>
        <dbReference type="Proteomes" id="UP000298588"/>
    </source>
</evidence>
<dbReference type="InterPro" id="IPR036388">
    <property type="entry name" value="WH-like_DNA-bd_sf"/>
</dbReference>
<dbReference type="InterPro" id="IPR041516">
    <property type="entry name" value="LACTB2_WH"/>
</dbReference>
<dbReference type="Gene3D" id="3.60.15.10">
    <property type="entry name" value="Ribonuclease Z/Hydroxyacylglutathione hydrolase-like"/>
    <property type="match status" value="1"/>
</dbReference>
<feature type="domain" description="Metallo-beta-lactamase" evidence="1">
    <location>
        <begin position="40"/>
        <end position="216"/>
    </location>
</feature>
<dbReference type="CDD" id="cd16278">
    <property type="entry name" value="metallo-hydrolase-like_MBL-fold"/>
    <property type="match status" value="1"/>
</dbReference>
<dbReference type="SMART" id="SM00849">
    <property type="entry name" value="Lactamase_B"/>
    <property type="match status" value="1"/>
</dbReference>
<dbReference type="Pfam" id="PF17778">
    <property type="entry name" value="WHD_BLACT"/>
    <property type="match status" value="1"/>
</dbReference>
<keyword evidence="3" id="KW-1185">Reference proteome</keyword>
<sequence length="303" mass="32311">MADDIPFERADEAVPGRPEQLSPLIRRVLCGNPGPFTFKGTVTYVIGTGRVAIVDPGPDDPAHHAAILEAVKGETVEAILVTHTHRDHSPGTPALKAATGAKVYAEGPHRASRALHEGEANTMDASGDREFRPDVALADGEVVSGPGWTLEGVFTPGHCANHMAFSLREENTLLSGDHVMAWSTSIVAPPDGSMGDYMASLAKLRARDEQIFWPGHGGPVKDPQRFMRALAHHRLQREAAIIRRITAGDSLIPDIVAAIYEGLDPRLKGAAGLSVFAHLEDMVERGLVATDGAPALKGAFRVV</sequence>
<dbReference type="KEGG" id="paqt:E8L99_12565"/>
<keyword evidence="2" id="KW-0378">Hydrolase</keyword>
<dbReference type="InterPro" id="IPR050662">
    <property type="entry name" value="Sec-metab_biosynth-thioest"/>
</dbReference>
<dbReference type="SUPFAM" id="SSF56281">
    <property type="entry name" value="Metallo-hydrolase/oxidoreductase"/>
    <property type="match status" value="1"/>
</dbReference>